<evidence type="ECO:0000256" key="2">
    <source>
        <dbReference type="ARBA" id="ARBA00022475"/>
    </source>
</evidence>
<dbReference type="PRINTS" id="PR01806">
    <property type="entry name" value="VIRFACTRMVIN"/>
</dbReference>
<feature type="transmembrane region" description="Helical" evidence="8">
    <location>
        <begin position="180"/>
        <end position="199"/>
    </location>
</feature>
<keyword evidence="7 8" id="KW-0472">Membrane</keyword>
<sequence>MFVKGRLRAWLGQARARRFWLGDVGAVTLLNGCVAVLAFGKDLLTASYFGTSFQADALTLAYFVPDTIGNSVLAAAVGVACVPVFARYASAQDWPALRRSTIVSLAVFSMLAVALTAVLYMESGNVAAMLAGSGNSELGRRVLELLRVLLPLIVPYPAIMIGSALLQAIRRFTLPAAVPLIPHTTVIAALGLCLAVSAAKDTAASVVASAMLAGSVVMAAFTWAGALRSGVMRRCTRTAETEAPALSAGLREIGKVFVPFMLILCTMQSVYVVERMLASRFEEGTVAGLNYAFRLAQFPILVFVAAISAVVLPSLSQDLAIGRADRLQRKLGRAFTDILIVAVPTTLLFFLLREPIVAALFQRGAFTADSVKITSDLLAGYALTIAPLALSAVGLRYFLAAGRVGLPLAVSVLSAAINIAADYAFAARLGAAGLGYGAALGSAANAAMLLALLARELNYNRRTAVRALAAVAAANFLPLVMLIVISMATSRLEWLRQAGGLLHDFARIGFVGAAIIFVGGVYAVCLVKFKLLGRKSD</sequence>
<feature type="transmembrane region" description="Helical" evidence="8">
    <location>
        <begin position="256"/>
        <end position="273"/>
    </location>
</feature>
<comment type="subcellular location">
    <subcellularLocation>
        <location evidence="1">Cell membrane</location>
        <topology evidence="1">Multi-pass membrane protein</topology>
    </subcellularLocation>
</comment>
<feature type="transmembrane region" description="Helical" evidence="8">
    <location>
        <begin position="406"/>
        <end position="427"/>
    </location>
</feature>
<feature type="transmembrane region" description="Helical" evidence="8">
    <location>
        <begin position="433"/>
        <end position="453"/>
    </location>
</feature>
<reference evidence="9 10" key="1">
    <citation type="submission" date="2014-12" db="EMBL/GenBank/DDBJ databases">
        <title>Draft genome sequence of Paenibacillus kamchatkensis strain B-2647.</title>
        <authorList>
            <person name="Karlyshev A.V."/>
            <person name="Kudryashova E.B."/>
        </authorList>
    </citation>
    <scope>NUCLEOTIDE SEQUENCE [LARGE SCALE GENOMIC DNA]</scope>
    <source>
        <strain evidence="9 10">VKM B-2647</strain>
    </source>
</reference>
<evidence type="ECO:0000256" key="6">
    <source>
        <dbReference type="ARBA" id="ARBA00022989"/>
    </source>
</evidence>
<keyword evidence="10" id="KW-1185">Reference proteome</keyword>
<keyword evidence="2" id="KW-1003">Cell membrane</keyword>
<evidence type="ECO:0000313" key="9">
    <source>
        <dbReference type="EMBL" id="KIL38108.1"/>
    </source>
</evidence>
<dbReference type="PANTHER" id="PTHR47019">
    <property type="entry name" value="LIPID II FLIPPASE MURJ"/>
    <property type="match status" value="1"/>
</dbReference>
<evidence type="ECO:0000256" key="7">
    <source>
        <dbReference type="ARBA" id="ARBA00023136"/>
    </source>
</evidence>
<feature type="transmembrane region" description="Helical" evidence="8">
    <location>
        <begin position="68"/>
        <end position="89"/>
    </location>
</feature>
<feature type="transmembrane region" description="Helical" evidence="8">
    <location>
        <begin position="293"/>
        <end position="313"/>
    </location>
</feature>
<evidence type="ECO:0000256" key="4">
    <source>
        <dbReference type="ARBA" id="ARBA00022960"/>
    </source>
</evidence>
<dbReference type="Proteomes" id="UP000031967">
    <property type="component" value="Unassembled WGS sequence"/>
</dbReference>
<evidence type="ECO:0000256" key="8">
    <source>
        <dbReference type="SAM" id="Phobius"/>
    </source>
</evidence>
<proteinExistence type="predicted"/>
<accession>A0ABR5AB92</accession>
<feature type="transmembrane region" description="Helical" evidence="8">
    <location>
        <begin position="20"/>
        <end position="40"/>
    </location>
</feature>
<feature type="transmembrane region" description="Helical" evidence="8">
    <location>
        <begin position="508"/>
        <end position="527"/>
    </location>
</feature>
<name>A0ABR5AB92_9BACL</name>
<feature type="transmembrane region" description="Helical" evidence="8">
    <location>
        <begin position="334"/>
        <end position="352"/>
    </location>
</feature>
<gene>
    <name evidence="9" type="ORF">SD70_28575</name>
</gene>
<dbReference type="InterPro" id="IPR004268">
    <property type="entry name" value="MurJ"/>
</dbReference>
<organism evidence="9 10">
    <name type="scientific">Gordoniibacillus kamchatkensis</name>
    <dbReference type="NCBI Taxonomy" id="1590651"/>
    <lineage>
        <taxon>Bacteria</taxon>
        <taxon>Bacillati</taxon>
        <taxon>Bacillota</taxon>
        <taxon>Bacilli</taxon>
        <taxon>Bacillales</taxon>
        <taxon>Paenibacillaceae</taxon>
        <taxon>Gordoniibacillus</taxon>
    </lineage>
</organism>
<dbReference type="EMBL" id="JXAK01000076">
    <property type="protein sequence ID" value="KIL38108.1"/>
    <property type="molecule type" value="Genomic_DNA"/>
</dbReference>
<feature type="transmembrane region" description="Helical" evidence="8">
    <location>
        <begin position="148"/>
        <end position="168"/>
    </location>
</feature>
<evidence type="ECO:0000256" key="5">
    <source>
        <dbReference type="ARBA" id="ARBA00022984"/>
    </source>
</evidence>
<evidence type="ECO:0000256" key="1">
    <source>
        <dbReference type="ARBA" id="ARBA00004651"/>
    </source>
</evidence>
<comment type="caution">
    <text evidence="9">The sequence shown here is derived from an EMBL/GenBank/DDBJ whole genome shotgun (WGS) entry which is preliminary data.</text>
</comment>
<dbReference type="InterPro" id="IPR051050">
    <property type="entry name" value="Lipid_II_flippase_MurJ/MviN"/>
</dbReference>
<dbReference type="RefSeq" id="WP_041051927.1">
    <property type="nucleotide sequence ID" value="NZ_JXAK01000076.1"/>
</dbReference>
<evidence type="ECO:0000256" key="3">
    <source>
        <dbReference type="ARBA" id="ARBA00022692"/>
    </source>
</evidence>
<keyword evidence="5" id="KW-0573">Peptidoglycan synthesis</keyword>
<keyword evidence="4" id="KW-0133">Cell shape</keyword>
<feature type="transmembrane region" description="Helical" evidence="8">
    <location>
        <begin position="465"/>
        <end position="488"/>
    </location>
</feature>
<keyword evidence="6 8" id="KW-1133">Transmembrane helix</keyword>
<feature type="transmembrane region" description="Helical" evidence="8">
    <location>
        <begin position="101"/>
        <end position="121"/>
    </location>
</feature>
<feature type="transmembrane region" description="Helical" evidence="8">
    <location>
        <begin position="378"/>
        <end position="399"/>
    </location>
</feature>
<protein>
    <recommendedName>
        <fullName evidence="11">Lipid II flippase MurJ</fullName>
    </recommendedName>
</protein>
<feature type="transmembrane region" description="Helical" evidence="8">
    <location>
        <begin position="205"/>
        <end position="227"/>
    </location>
</feature>
<keyword evidence="3 8" id="KW-0812">Transmembrane</keyword>
<dbReference type="Pfam" id="PF03023">
    <property type="entry name" value="MurJ"/>
    <property type="match status" value="1"/>
</dbReference>
<evidence type="ECO:0008006" key="11">
    <source>
        <dbReference type="Google" id="ProtNLM"/>
    </source>
</evidence>
<dbReference type="PANTHER" id="PTHR47019:SF1">
    <property type="entry name" value="LIPID II FLIPPASE MURJ"/>
    <property type="match status" value="1"/>
</dbReference>
<evidence type="ECO:0000313" key="10">
    <source>
        <dbReference type="Proteomes" id="UP000031967"/>
    </source>
</evidence>